<evidence type="ECO:0000313" key="1">
    <source>
        <dbReference type="EMBL" id="RIB21367.1"/>
    </source>
</evidence>
<dbReference type="EMBL" id="QKWP01000365">
    <property type="protein sequence ID" value="RIB21367.1"/>
    <property type="molecule type" value="Genomic_DNA"/>
</dbReference>
<comment type="caution">
    <text evidence="1">The sequence shown here is derived from an EMBL/GenBank/DDBJ whole genome shotgun (WGS) entry which is preliminary data.</text>
</comment>
<dbReference type="OrthoDB" id="342190at2759"/>
<protein>
    <submittedName>
        <fullName evidence="1">Uncharacterized protein</fullName>
    </submittedName>
</protein>
<dbReference type="Pfam" id="PF15490">
    <property type="entry name" value="Ten1_2"/>
    <property type="match status" value="1"/>
</dbReference>
<dbReference type="InterPro" id="IPR012340">
    <property type="entry name" value="NA-bd_OB-fold"/>
</dbReference>
<name>A0A397VJ34_9GLOM</name>
<keyword evidence="2" id="KW-1185">Reference proteome</keyword>
<dbReference type="Proteomes" id="UP000266673">
    <property type="component" value="Unassembled WGS sequence"/>
</dbReference>
<sequence>MLPVMDMDNRIPVFLHEIEEDTNGWIEKEIRVIGILKYTQIRTATAIIEQYLNHSKHRLIVDTLLVGNITIQHNTNDVVEIMGKLTWDDTSGPSRYSQLPPEFQVKLSEERVPVIRAHIIRDAQGMNMPLYQEVVKLRRQFESNVNELLENEGYEIILIT</sequence>
<accession>A0A397VJ34</accession>
<gene>
    <name evidence="1" type="ORF">C2G38_2176867</name>
</gene>
<organism evidence="1 2">
    <name type="scientific">Gigaspora rosea</name>
    <dbReference type="NCBI Taxonomy" id="44941"/>
    <lineage>
        <taxon>Eukaryota</taxon>
        <taxon>Fungi</taxon>
        <taxon>Fungi incertae sedis</taxon>
        <taxon>Mucoromycota</taxon>
        <taxon>Glomeromycotina</taxon>
        <taxon>Glomeromycetes</taxon>
        <taxon>Diversisporales</taxon>
        <taxon>Gigasporaceae</taxon>
        <taxon>Gigaspora</taxon>
    </lineage>
</organism>
<dbReference type="GO" id="GO:1990879">
    <property type="term" value="C:CST complex"/>
    <property type="evidence" value="ECO:0007669"/>
    <property type="project" value="InterPro"/>
</dbReference>
<evidence type="ECO:0000313" key="2">
    <source>
        <dbReference type="Proteomes" id="UP000266673"/>
    </source>
</evidence>
<dbReference type="STRING" id="44941.A0A397VJ34"/>
<proteinExistence type="predicted"/>
<dbReference type="GO" id="GO:0003697">
    <property type="term" value="F:single-stranded DNA binding"/>
    <property type="evidence" value="ECO:0007669"/>
    <property type="project" value="InterPro"/>
</dbReference>
<dbReference type="Gene3D" id="2.40.50.140">
    <property type="entry name" value="Nucleic acid-binding proteins"/>
    <property type="match status" value="1"/>
</dbReference>
<dbReference type="AlphaFoldDB" id="A0A397VJ34"/>
<dbReference type="InterPro" id="IPR029146">
    <property type="entry name" value="Ten1_animal_plant"/>
</dbReference>
<reference evidence="1 2" key="1">
    <citation type="submission" date="2018-06" db="EMBL/GenBank/DDBJ databases">
        <title>Comparative genomics reveals the genomic features of Rhizophagus irregularis, R. cerebriforme, R. diaphanum and Gigaspora rosea, and their symbiotic lifestyle signature.</title>
        <authorList>
            <person name="Morin E."/>
            <person name="San Clemente H."/>
            <person name="Chen E.C.H."/>
            <person name="De La Providencia I."/>
            <person name="Hainaut M."/>
            <person name="Kuo A."/>
            <person name="Kohler A."/>
            <person name="Murat C."/>
            <person name="Tang N."/>
            <person name="Roy S."/>
            <person name="Loubradou J."/>
            <person name="Henrissat B."/>
            <person name="Grigoriev I.V."/>
            <person name="Corradi N."/>
            <person name="Roux C."/>
            <person name="Martin F.M."/>
        </authorList>
    </citation>
    <scope>NUCLEOTIDE SEQUENCE [LARGE SCALE GENOMIC DNA]</scope>
    <source>
        <strain evidence="1 2">DAOM 194757</strain>
    </source>
</reference>